<keyword evidence="4" id="KW-0547">Nucleotide-binding</keyword>
<name>A0A8X7XGW5_POLSE</name>
<evidence type="ECO:0000256" key="5">
    <source>
        <dbReference type="ARBA" id="ARBA00022777"/>
    </source>
</evidence>
<dbReference type="GO" id="GO:0005524">
    <property type="term" value="F:ATP binding"/>
    <property type="evidence" value="ECO:0007669"/>
    <property type="project" value="UniProtKB-KW"/>
</dbReference>
<dbReference type="PANTHER" id="PTHR46956">
    <property type="entry name" value="NUCLEOSIDE DIPHOSPHATE KINASE 6"/>
    <property type="match status" value="1"/>
</dbReference>
<accession>A0A8X7XGW5</accession>
<evidence type="ECO:0000256" key="1">
    <source>
        <dbReference type="ARBA" id="ARBA00001946"/>
    </source>
</evidence>
<dbReference type="GO" id="GO:0004550">
    <property type="term" value="F:nucleoside diphosphate kinase activity"/>
    <property type="evidence" value="ECO:0007669"/>
    <property type="project" value="InterPro"/>
</dbReference>
<dbReference type="InterPro" id="IPR036850">
    <property type="entry name" value="NDK-like_dom_sf"/>
</dbReference>
<evidence type="ECO:0000256" key="8">
    <source>
        <dbReference type="ARBA" id="ARBA00023080"/>
    </source>
</evidence>
<sequence>MTGGSDLYSVTHGSLDCTRVSRPSPCSAVLEEEEEGTGTQLCAIHQKILDQQFVVVRSKELIWRKEDSERFYAEHKDSLDSAEREITFFFPEFNKKCWYEMDEPLIRAGYYSYSKEQQIHMPCTTRS</sequence>
<evidence type="ECO:0000256" key="3">
    <source>
        <dbReference type="ARBA" id="ARBA00022723"/>
    </source>
</evidence>
<keyword evidence="3" id="KW-0479">Metal-binding</keyword>
<keyword evidence="10" id="KW-1185">Reference proteome</keyword>
<gene>
    <name evidence="9" type="primary">Nme6</name>
    <name evidence="9" type="ORF">GTO96_0015413</name>
</gene>
<comment type="cofactor">
    <cofactor evidence="1">
        <name>Mg(2+)</name>
        <dbReference type="ChEBI" id="CHEBI:18420"/>
    </cofactor>
</comment>
<evidence type="ECO:0000313" key="9">
    <source>
        <dbReference type="EMBL" id="KAG2467662.1"/>
    </source>
</evidence>
<evidence type="ECO:0000256" key="2">
    <source>
        <dbReference type="ARBA" id="ARBA00022679"/>
    </source>
</evidence>
<dbReference type="GO" id="GO:0009117">
    <property type="term" value="P:nucleotide metabolic process"/>
    <property type="evidence" value="ECO:0007669"/>
    <property type="project" value="UniProtKB-KW"/>
</dbReference>
<proteinExistence type="predicted"/>
<keyword evidence="6" id="KW-0067">ATP-binding</keyword>
<keyword evidence="8" id="KW-0546">Nucleotide metabolism</keyword>
<feature type="non-terminal residue" evidence="9">
    <location>
        <position position="1"/>
    </location>
</feature>
<dbReference type="SUPFAM" id="SSF54919">
    <property type="entry name" value="Nucleoside diphosphate kinase, NDK"/>
    <property type="match status" value="1"/>
</dbReference>
<evidence type="ECO:0000256" key="7">
    <source>
        <dbReference type="ARBA" id="ARBA00022842"/>
    </source>
</evidence>
<comment type="caution">
    <text evidence="9">The sequence shown here is derived from an EMBL/GenBank/DDBJ whole genome shotgun (WGS) entry which is preliminary data.</text>
</comment>
<dbReference type="GO" id="GO:0046872">
    <property type="term" value="F:metal ion binding"/>
    <property type="evidence" value="ECO:0007669"/>
    <property type="project" value="UniProtKB-KW"/>
</dbReference>
<dbReference type="Proteomes" id="UP000886611">
    <property type="component" value="Unassembled WGS sequence"/>
</dbReference>
<dbReference type="InterPro" id="IPR037994">
    <property type="entry name" value="NDPk6"/>
</dbReference>
<reference evidence="9 10" key="1">
    <citation type="journal article" date="2021" name="Cell">
        <title>Tracing the genetic footprints of vertebrate landing in non-teleost ray-finned fishes.</title>
        <authorList>
            <person name="Bi X."/>
            <person name="Wang K."/>
            <person name="Yang L."/>
            <person name="Pan H."/>
            <person name="Jiang H."/>
            <person name="Wei Q."/>
            <person name="Fang M."/>
            <person name="Yu H."/>
            <person name="Zhu C."/>
            <person name="Cai Y."/>
            <person name="He Y."/>
            <person name="Gan X."/>
            <person name="Zeng H."/>
            <person name="Yu D."/>
            <person name="Zhu Y."/>
            <person name="Jiang H."/>
            <person name="Qiu Q."/>
            <person name="Yang H."/>
            <person name="Zhang Y.E."/>
            <person name="Wang W."/>
            <person name="Zhu M."/>
            <person name="He S."/>
            <person name="Zhang G."/>
        </authorList>
    </citation>
    <scope>NUCLEOTIDE SEQUENCE [LARGE SCALE GENOMIC DNA]</scope>
    <source>
        <strain evidence="9">Bchr_013</strain>
    </source>
</reference>
<keyword evidence="5 9" id="KW-0418">Kinase</keyword>
<evidence type="ECO:0000313" key="10">
    <source>
        <dbReference type="Proteomes" id="UP000886611"/>
    </source>
</evidence>
<evidence type="ECO:0000256" key="6">
    <source>
        <dbReference type="ARBA" id="ARBA00022840"/>
    </source>
</evidence>
<dbReference type="AlphaFoldDB" id="A0A8X7XGW5"/>
<keyword evidence="2" id="KW-0808">Transferase</keyword>
<feature type="non-terminal residue" evidence="9">
    <location>
        <position position="127"/>
    </location>
</feature>
<organism evidence="9 10">
    <name type="scientific">Polypterus senegalus</name>
    <name type="common">Senegal bichir</name>
    <dbReference type="NCBI Taxonomy" id="55291"/>
    <lineage>
        <taxon>Eukaryota</taxon>
        <taxon>Metazoa</taxon>
        <taxon>Chordata</taxon>
        <taxon>Craniata</taxon>
        <taxon>Vertebrata</taxon>
        <taxon>Euteleostomi</taxon>
        <taxon>Actinopterygii</taxon>
        <taxon>Polypteriformes</taxon>
        <taxon>Polypteridae</taxon>
        <taxon>Polypterus</taxon>
    </lineage>
</organism>
<evidence type="ECO:0000256" key="4">
    <source>
        <dbReference type="ARBA" id="ARBA00022741"/>
    </source>
</evidence>
<protein>
    <submittedName>
        <fullName evidence="9">NDK6 kinase</fullName>
    </submittedName>
</protein>
<dbReference type="EMBL" id="JAATIS010000485">
    <property type="protein sequence ID" value="KAG2467662.1"/>
    <property type="molecule type" value="Genomic_DNA"/>
</dbReference>
<keyword evidence="7" id="KW-0460">Magnesium</keyword>
<dbReference type="PANTHER" id="PTHR46956:SF1">
    <property type="entry name" value="NUCLEOSIDE DIPHOSPHATE KINASE 6"/>
    <property type="match status" value="1"/>
</dbReference>